<dbReference type="PROSITE" id="PS50003">
    <property type="entry name" value="PH_DOMAIN"/>
    <property type="match status" value="1"/>
</dbReference>
<evidence type="ECO:0000256" key="4">
    <source>
        <dbReference type="SAM" id="MobiDB-lite"/>
    </source>
</evidence>
<dbReference type="SMART" id="SM01413">
    <property type="entry name" value="Ribosomal_S19e"/>
    <property type="match status" value="1"/>
</dbReference>
<evidence type="ECO:0000313" key="6">
    <source>
        <dbReference type="EMBL" id="KAJ6243162.1"/>
    </source>
</evidence>
<evidence type="ECO:0000256" key="1">
    <source>
        <dbReference type="ARBA" id="ARBA00010014"/>
    </source>
</evidence>
<feature type="region of interest" description="Disordered" evidence="4">
    <location>
        <begin position="1048"/>
        <end position="1071"/>
    </location>
</feature>
<dbReference type="Gene3D" id="2.30.29.30">
    <property type="entry name" value="Pleckstrin-homology domain (PH domain)/Phosphotyrosine-binding domain (PTB)"/>
    <property type="match status" value="1"/>
</dbReference>
<feature type="compositionally biased region" description="Basic residues" evidence="4">
    <location>
        <begin position="110"/>
        <end position="119"/>
    </location>
</feature>
<dbReference type="Pfam" id="PF00169">
    <property type="entry name" value="PH"/>
    <property type="match status" value="1"/>
</dbReference>
<dbReference type="SUPFAM" id="SSF50729">
    <property type="entry name" value="PH domain-like"/>
    <property type="match status" value="1"/>
</dbReference>
<dbReference type="GO" id="GO:0005840">
    <property type="term" value="C:ribosome"/>
    <property type="evidence" value="ECO:0007669"/>
    <property type="project" value="UniProtKB-KW"/>
</dbReference>
<name>A0ABQ8YF11_9EUKA</name>
<dbReference type="InterPro" id="IPR011993">
    <property type="entry name" value="PH-like_dom_sf"/>
</dbReference>
<comment type="caution">
    <text evidence="6">The sequence shown here is derived from an EMBL/GenBank/DDBJ whole genome shotgun (WGS) entry which is preliminary data.</text>
</comment>
<organism evidence="6 7">
    <name type="scientific">Anaeramoeba flamelloides</name>
    <dbReference type="NCBI Taxonomy" id="1746091"/>
    <lineage>
        <taxon>Eukaryota</taxon>
        <taxon>Metamonada</taxon>
        <taxon>Anaeramoebidae</taxon>
        <taxon>Anaeramoeba</taxon>
    </lineage>
</organism>
<dbReference type="SUPFAM" id="SSF46785">
    <property type="entry name" value="Winged helix' DNA-binding domain"/>
    <property type="match status" value="1"/>
</dbReference>
<dbReference type="PANTHER" id="PTHR11710:SF0">
    <property type="entry name" value="40S RIBOSOMAL PROTEIN S19"/>
    <property type="match status" value="1"/>
</dbReference>
<dbReference type="InterPro" id="IPR036388">
    <property type="entry name" value="WH-like_DNA-bd_sf"/>
</dbReference>
<dbReference type="InterPro" id="IPR001266">
    <property type="entry name" value="Ribosomal_eS19"/>
</dbReference>
<accession>A0ABQ8YF11</accession>
<dbReference type="PANTHER" id="PTHR11710">
    <property type="entry name" value="40S RIBOSOMAL PROTEIN S19"/>
    <property type="match status" value="1"/>
</dbReference>
<comment type="similarity">
    <text evidence="1">Belongs to the eukaryotic ribosomal protein eS19 family.</text>
</comment>
<feature type="region of interest" description="Disordered" evidence="4">
    <location>
        <begin position="97"/>
        <end position="171"/>
    </location>
</feature>
<keyword evidence="2 6" id="KW-0689">Ribosomal protein</keyword>
<dbReference type="InterPro" id="IPR001849">
    <property type="entry name" value="PH_domain"/>
</dbReference>
<dbReference type="Gene3D" id="1.10.10.10">
    <property type="entry name" value="Winged helix-like DNA-binding domain superfamily/Winged helix DNA-binding domain"/>
    <property type="match status" value="1"/>
</dbReference>
<feature type="compositionally biased region" description="Polar residues" evidence="4">
    <location>
        <begin position="120"/>
        <end position="129"/>
    </location>
</feature>
<evidence type="ECO:0000256" key="3">
    <source>
        <dbReference type="ARBA" id="ARBA00023274"/>
    </source>
</evidence>
<keyword evidence="7" id="KW-1185">Reference proteome</keyword>
<keyword evidence="3" id="KW-0687">Ribonucleoprotein</keyword>
<proteinExistence type="inferred from homology"/>
<gene>
    <name evidence="6" type="ORF">M0813_22300</name>
</gene>
<dbReference type="Pfam" id="PF01090">
    <property type="entry name" value="Ribosomal_S19e"/>
    <property type="match status" value="1"/>
</dbReference>
<reference evidence="6" key="1">
    <citation type="submission" date="2022-08" db="EMBL/GenBank/DDBJ databases">
        <title>Novel sulfate-reducing endosymbionts in the free-living metamonad Anaeramoeba.</title>
        <authorList>
            <person name="Jerlstrom-Hultqvist J."/>
            <person name="Cepicka I."/>
            <person name="Gallot-Lavallee L."/>
            <person name="Salas-Leiva D."/>
            <person name="Curtis B.A."/>
            <person name="Zahonova K."/>
            <person name="Pipaliya S."/>
            <person name="Dacks J."/>
            <person name="Roger A.J."/>
        </authorList>
    </citation>
    <scope>NUCLEOTIDE SEQUENCE</scope>
    <source>
        <strain evidence="6">Schooner1</strain>
    </source>
</reference>
<evidence type="ECO:0000256" key="2">
    <source>
        <dbReference type="ARBA" id="ARBA00022980"/>
    </source>
</evidence>
<sequence length="1071" mass="126105">MYCFKNEKSFKQKKRYTEIIFLTGYRCVSHTKKKRKKKQKFYFRLLNQVLPSYLFYSSEEEMCKKWIENLVLSIPRRSSSLGKIQLKIRNKLDLQSTSVSTSIHQEKSKGRFHKSKSISKTKLNQSTDQKTNHNNEKILNNINQDQNTNTNPNTHNNQTSNTNGNEKSKILSGKANYDNKINESIRICEEKLRHSDTIFNPKTNNKKIFFWGIFEFKEKNISNQNNSNYFCLVSVEGITFIPISESTKTNSRNTYFIKLKECLNFTLNFIESTNINENENEIEKKKLQLTITKKDQNQIKLFSQNCYQLVFLHSVLQILSKELELKNTFFHTQLGSLHNVQLLYRPIAVKFFCLLLHLKNNTNNKNNNNNNNNNNNGNDNATNCVLSSLINQENNGIHLFFKLLKQNELILTSLDSLTFDTTSLHFLFSFFVTLCWFLPDPIFCIKREDLHLIFDPGKSDKDNINQLCTVFNKLSFNIHKNIGLIFIICNFIDSNLENDFISQTLPIVIINIIHLFPIYQENYFETFNEIKRQIFIISFIIDNAHIIFPLQSQILNSILFINDDKQNNFNENILSEQSTNNKENKRNKKNKHEPLKINKMVDKEMGKNIETRDLAVLEAGGKDKEIKNYEKNGIKIEIEKEKEKERKYFFENGNGKNLDEENKLSIRDSIDSHSSSKNDSGQFFLNLRNSKELDDLILDENDNDNYDGNLHNKNTDPETYLEKYYFNSNLLLPMLPPKLNHLQDMQMNEKEKQKKNLKIISIIEEETQQFDKIFQLIFQIKFGKSPYDERQKLQLLLEDLCFELSNISLDLAVETNEFYNFLDISKTLLEIQKEDLEVIDDHILLKIKDEFKNDLGKNKIKTEKKMFKIVSKFEFLIHKFQTMEYLTRIYMYGGVSVKDVESSKFIKAYAEHLKRGDKFKEPSWVDIVKTGFTKELSPYDRDWYYIRAASILRRLYIRPFTGVGGFKKIYSKKNKIRVKPSHYNKGSGKIPRSILHQFEKIGIVKKTKKGTRKVTSLGRKEMDAIALKIHKDTQPKKKEEIDEIDELNEIIEENKEEKEEEEEKEKEKEEN</sequence>
<evidence type="ECO:0000259" key="5">
    <source>
        <dbReference type="PROSITE" id="PS50003"/>
    </source>
</evidence>
<evidence type="ECO:0000313" key="7">
    <source>
        <dbReference type="Proteomes" id="UP001150062"/>
    </source>
</evidence>
<dbReference type="EMBL" id="JAOAOG010000172">
    <property type="protein sequence ID" value="KAJ6243162.1"/>
    <property type="molecule type" value="Genomic_DNA"/>
</dbReference>
<protein>
    <submittedName>
        <fullName evidence="6">40S ribosomal protein S19</fullName>
    </submittedName>
</protein>
<feature type="compositionally biased region" description="Low complexity" evidence="4">
    <location>
        <begin position="137"/>
        <end position="165"/>
    </location>
</feature>
<feature type="domain" description="PH" evidence="5">
    <location>
        <begin position="1"/>
        <end position="75"/>
    </location>
</feature>
<dbReference type="InterPro" id="IPR036390">
    <property type="entry name" value="WH_DNA-bd_sf"/>
</dbReference>
<dbReference type="Proteomes" id="UP001150062">
    <property type="component" value="Unassembled WGS sequence"/>
</dbReference>